<sequence length="531" mass="59753">MNIMNFYNSHMTNYDKEGFDKGLVVEQYKDSSGNKAKDHLDINGKLIWRKTVLKDKSEAISYFDRNAQGSIINRYDQIRNAKGEVVKSYELTRTGSGDSTVTVKMTREFRGRNIITNSESYTGKGKGTISGYTRSSDKVNRDGKIIHNEMSKFDADNKLINTTIMRYSHDDKKNQIIANGNIKDINGKSIGSIYTKYHGDIPIEIVTRNNSGSGKETITQKFSSDGKITFDSKEVRDSYGDLISIDTRKYDSAGRITHSEEMSPETDRVFTENEYKYDAFGNITEHAVETKKMLDDKGEHKVLTKKIVTSQQVDDVGNLISKTESKYNSRDLMVSSEKETFNSDGERITKVVTENSFDSDRDLTCEIKKTFDSNENLIECTQKNHFYHETDGYDGESELTEKFDNNGKMKSSIEKIYDDKGNVTSKVEISQSFDRNGHFIKGQKFTFDNSDNYPNIENIREEITGTENKSFDGNSLACGTDQLAESMSSFSGKEAAPALESHILTGNTNSVPRSLVGVANFASKAPALLIY</sequence>
<evidence type="ECO:0000313" key="1">
    <source>
        <dbReference type="EMBL" id="CBY29182.1"/>
    </source>
</evidence>
<dbReference type="HOGENOM" id="CLU_512810_0_0_6"/>
<evidence type="ECO:0000313" key="2">
    <source>
        <dbReference type="Proteomes" id="UP000008084"/>
    </source>
</evidence>
<organism evidence="1 2">
    <name type="scientific">Yersinia enterocolitica subsp. palearctica serotype O:3 (strain DSM 13030 / CIP 106945 / Y11)</name>
    <dbReference type="NCBI Taxonomy" id="930944"/>
    <lineage>
        <taxon>Bacteria</taxon>
        <taxon>Pseudomonadati</taxon>
        <taxon>Pseudomonadota</taxon>
        <taxon>Gammaproteobacteria</taxon>
        <taxon>Enterobacterales</taxon>
        <taxon>Yersiniaceae</taxon>
        <taxon>Yersinia</taxon>
    </lineage>
</organism>
<dbReference type="Proteomes" id="UP000008084">
    <property type="component" value="Chromosome"/>
</dbReference>
<dbReference type="KEGG" id="yey:Y11_33481"/>
<name>A0A0H3NV15_YERE1</name>
<protein>
    <submittedName>
        <fullName evidence="1">Rhs family protein</fullName>
    </submittedName>
</protein>
<accession>A0A0H3NV15</accession>
<dbReference type="EMBL" id="FR729477">
    <property type="protein sequence ID" value="CBY29182.1"/>
    <property type="molecule type" value="Genomic_DNA"/>
</dbReference>
<reference evidence="1 2" key="1">
    <citation type="journal article" date="2011" name="J. Bacteriol.">
        <title>Complete genome sequence of Yersinia enterocolitica subsp. palearctica serogroup O:3.</title>
        <authorList>
            <person name="Batzilla J."/>
            <person name="Hoper D."/>
            <person name="Antonenka U."/>
            <person name="Heesemann J."/>
            <person name="Rakin A."/>
        </authorList>
    </citation>
    <scope>NUCLEOTIDE SEQUENCE [LARGE SCALE GENOMIC DNA]</scope>
    <source>
        <strain evidence="2">DSM 13030 / CIP 106945 / Y11</strain>
    </source>
</reference>
<dbReference type="GeneID" id="31411290"/>
<dbReference type="PATRIC" id="fig|930944.6.peg.3332"/>
<proteinExistence type="predicted"/>
<dbReference type="Gene3D" id="2.180.10.10">
    <property type="entry name" value="RHS repeat-associated core"/>
    <property type="match status" value="1"/>
</dbReference>
<gene>
    <name evidence="1" type="ordered locus">Y11_33481</name>
</gene>
<dbReference type="AlphaFoldDB" id="A0A0H3NV15"/>
<dbReference type="RefSeq" id="WP_014609305.1">
    <property type="nucleotide sequence ID" value="NC_017564.1"/>
</dbReference>